<dbReference type="EMBL" id="CP063304">
    <property type="protein sequence ID" value="QOV18771.1"/>
    <property type="molecule type" value="Genomic_DNA"/>
</dbReference>
<dbReference type="KEGG" id="bliq:INP51_12275"/>
<organism evidence="1 2">
    <name type="scientific">Blautia liquoris</name>
    <dbReference type="NCBI Taxonomy" id="2779518"/>
    <lineage>
        <taxon>Bacteria</taxon>
        <taxon>Bacillati</taxon>
        <taxon>Bacillota</taxon>
        <taxon>Clostridia</taxon>
        <taxon>Lachnospirales</taxon>
        <taxon>Lachnospiraceae</taxon>
        <taxon>Blautia</taxon>
    </lineage>
</organism>
<reference evidence="1 2" key="1">
    <citation type="submission" date="2020-10" db="EMBL/GenBank/DDBJ databases">
        <title>Blautia liquoris sp.nov., isolated from the mud in a fermentation cellar used for the production of Chinese strong-flavoured liquor.</title>
        <authorList>
            <person name="Lu L."/>
        </authorList>
    </citation>
    <scope>NUCLEOTIDE SEQUENCE [LARGE SCALE GENOMIC DNA]</scope>
    <source>
        <strain evidence="1 2">LZLJ-3</strain>
    </source>
</reference>
<name>A0A7M2RFL3_9FIRM</name>
<evidence type="ECO:0000313" key="2">
    <source>
        <dbReference type="Proteomes" id="UP000593601"/>
    </source>
</evidence>
<accession>A0A7M2RFL3</accession>
<sequence>MQIQFTQGHVPYSPGYMPSFKNDEQRQEFFKMKKIGYTGDFTYEVYGLTKNMPENMKDFAATYAHTVGNQCLSLYNSLQV</sequence>
<dbReference type="AlphaFoldDB" id="A0A7M2RFL3"/>
<proteinExistence type="predicted"/>
<gene>
    <name evidence="1" type="ORF">INP51_12275</name>
</gene>
<keyword evidence="2" id="KW-1185">Reference proteome</keyword>
<evidence type="ECO:0000313" key="1">
    <source>
        <dbReference type="EMBL" id="QOV18771.1"/>
    </source>
</evidence>
<protein>
    <submittedName>
        <fullName evidence="1">Uncharacterized protein</fullName>
    </submittedName>
</protein>
<dbReference type="RefSeq" id="WP_193735133.1">
    <property type="nucleotide sequence ID" value="NZ_CP063304.1"/>
</dbReference>
<dbReference type="Proteomes" id="UP000593601">
    <property type="component" value="Chromosome"/>
</dbReference>